<dbReference type="PANTHER" id="PTHR13544">
    <property type="entry name" value="SELENOPROTEIN T"/>
    <property type="match status" value="1"/>
</dbReference>
<sequence>MSISLREDMDHSRREILERSEGTPNFSKCKCPKGKKIPSDEREFIVDQRTMRKMVIGDIDLKMTQNIKKKEERKVKEQKKLEKNSFFAHSEKILLSMITDERRDIQQLALRTIIAARHSPNYFSRSHPVCPVVQQEEAESIPTSSYEYTMVHCVLHWHTLHAGHRIVACEGTDETTIRKLFRFPFLKVFPDISDDRHKEYVIVLEKLQEDFKIYSCGYQKAYQDYSNILHEKYPEIIVEGENYNPPGYNMFFAKALGIGKLLLIVCILSGVNIFSSIGQTEPSWWKWCVENKLYSCMMLFFLCNVLEGQLVSTGAFEISFNDVPVWSKIETGRIPQPPELFQIIDNHLQFQTKAELKAGFAK</sequence>
<dbReference type="InterPro" id="IPR036249">
    <property type="entry name" value="Thioredoxin-like_sf"/>
</dbReference>
<keyword evidence="2" id="KW-0676">Redox-active center</keyword>
<dbReference type="PANTHER" id="PTHR13544:SF0">
    <property type="entry name" value="THIOREDOXIN REDUCTASE-LIKE SELENOPROTEIN T"/>
    <property type="match status" value="1"/>
</dbReference>
<dbReference type="InterPro" id="IPR019389">
    <property type="entry name" value="Selenoprotein_T"/>
</dbReference>
<dbReference type="Proteomes" id="UP001148838">
    <property type="component" value="Unassembled WGS sequence"/>
</dbReference>
<evidence type="ECO:0000256" key="3">
    <source>
        <dbReference type="SAM" id="MobiDB-lite"/>
    </source>
</evidence>
<name>A0ABQ8TF27_PERAM</name>
<dbReference type="Gene3D" id="3.40.30.10">
    <property type="entry name" value="Glutaredoxin"/>
    <property type="match status" value="1"/>
</dbReference>
<feature type="region of interest" description="Disordered" evidence="3">
    <location>
        <begin position="1"/>
        <end position="33"/>
    </location>
</feature>
<organism evidence="4 5">
    <name type="scientific">Periplaneta americana</name>
    <name type="common">American cockroach</name>
    <name type="synonym">Blatta americana</name>
    <dbReference type="NCBI Taxonomy" id="6978"/>
    <lineage>
        <taxon>Eukaryota</taxon>
        <taxon>Metazoa</taxon>
        <taxon>Ecdysozoa</taxon>
        <taxon>Arthropoda</taxon>
        <taxon>Hexapoda</taxon>
        <taxon>Insecta</taxon>
        <taxon>Pterygota</taxon>
        <taxon>Neoptera</taxon>
        <taxon>Polyneoptera</taxon>
        <taxon>Dictyoptera</taxon>
        <taxon>Blattodea</taxon>
        <taxon>Blattoidea</taxon>
        <taxon>Blattidae</taxon>
        <taxon>Blattinae</taxon>
        <taxon>Periplaneta</taxon>
    </lineage>
</organism>
<dbReference type="Pfam" id="PF10262">
    <property type="entry name" value="Rdx"/>
    <property type="match status" value="1"/>
</dbReference>
<comment type="caution">
    <text evidence="4">The sequence shown here is derived from an EMBL/GenBank/DDBJ whole genome shotgun (WGS) entry which is preliminary data.</text>
</comment>
<proteinExistence type="predicted"/>
<feature type="compositionally biased region" description="Basic and acidic residues" evidence="3">
    <location>
        <begin position="1"/>
        <end position="21"/>
    </location>
</feature>
<dbReference type="SUPFAM" id="SSF52833">
    <property type="entry name" value="Thioredoxin-like"/>
    <property type="match status" value="1"/>
</dbReference>
<dbReference type="NCBIfam" id="TIGR02174">
    <property type="entry name" value="CXXU_selWTH"/>
    <property type="match status" value="1"/>
</dbReference>
<keyword evidence="5" id="KW-1185">Reference proteome</keyword>
<keyword evidence="1" id="KW-0732">Signal</keyword>
<evidence type="ECO:0000256" key="1">
    <source>
        <dbReference type="ARBA" id="ARBA00022729"/>
    </source>
</evidence>
<gene>
    <name evidence="4" type="ORF">ANN_06950</name>
</gene>
<evidence type="ECO:0000256" key="2">
    <source>
        <dbReference type="ARBA" id="ARBA00023284"/>
    </source>
</evidence>
<dbReference type="InterPro" id="IPR011893">
    <property type="entry name" value="Selenoprotein_Rdx-typ"/>
</dbReference>
<evidence type="ECO:0000313" key="5">
    <source>
        <dbReference type="Proteomes" id="UP001148838"/>
    </source>
</evidence>
<evidence type="ECO:0000313" key="4">
    <source>
        <dbReference type="EMBL" id="KAJ4445149.1"/>
    </source>
</evidence>
<dbReference type="EMBL" id="JAJSOF020000011">
    <property type="protein sequence ID" value="KAJ4445149.1"/>
    <property type="molecule type" value="Genomic_DNA"/>
</dbReference>
<accession>A0ABQ8TF27</accession>
<protein>
    <submittedName>
        <fullName evidence="4">Uncharacterized protein</fullName>
    </submittedName>
</protein>
<reference evidence="4 5" key="1">
    <citation type="journal article" date="2022" name="Allergy">
        <title>Genome assembly and annotation of Periplaneta americana reveal a comprehensive cockroach allergen profile.</title>
        <authorList>
            <person name="Wang L."/>
            <person name="Xiong Q."/>
            <person name="Saelim N."/>
            <person name="Wang L."/>
            <person name="Nong W."/>
            <person name="Wan A.T."/>
            <person name="Shi M."/>
            <person name="Liu X."/>
            <person name="Cao Q."/>
            <person name="Hui J.H.L."/>
            <person name="Sookrung N."/>
            <person name="Leung T.F."/>
            <person name="Tungtrongchitr A."/>
            <person name="Tsui S.K.W."/>
        </authorList>
    </citation>
    <scope>NUCLEOTIDE SEQUENCE [LARGE SCALE GENOMIC DNA]</scope>
    <source>
        <strain evidence="4">PWHHKU_190912</strain>
    </source>
</reference>